<organism evidence="1 2">
    <name type="scientific">Blepharisma stoltei</name>
    <dbReference type="NCBI Taxonomy" id="1481888"/>
    <lineage>
        <taxon>Eukaryota</taxon>
        <taxon>Sar</taxon>
        <taxon>Alveolata</taxon>
        <taxon>Ciliophora</taxon>
        <taxon>Postciliodesmatophora</taxon>
        <taxon>Heterotrichea</taxon>
        <taxon>Heterotrichida</taxon>
        <taxon>Blepharismidae</taxon>
        <taxon>Blepharisma</taxon>
    </lineage>
</organism>
<sequence>MFLYEFLDKQFNIDDDLGNLLRALQIGMIELHLVEYELKLKIVTNYQNFITILSLNKYFWILYPEKNIQIDKEIIKELCAKNNSSIVLGCAHKFNADSCLLNIILRFKKCTASDCNHQLYEIEKNMIKRLLGKI</sequence>
<evidence type="ECO:0000313" key="2">
    <source>
        <dbReference type="Proteomes" id="UP001162131"/>
    </source>
</evidence>
<comment type="caution">
    <text evidence="1">The sequence shown here is derived from an EMBL/GenBank/DDBJ whole genome shotgun (WGS) entry which is preliminary data.</text>
</comment>
<accession>A0AAU9IAF7</accession>
<dbReference type="AlphaFoldDB" id="A0AAU9IAF7"/>
<proteinExistence type="predicted"/>
<keyword evidence="2" id="KW-1185">Reference proteome</keyword>
<name>A0AAU9IAF7_9CILI</name>
<evidence type="ECO:0000313" key="1">
    <source>
        <dbReference type="EMBL" id="CAG9310312.1"/>
    </source>
</evidence>
<reference evidence="1" key="1">
    <citation type="submission" date="2021-09" db="EMBL/GenBank/DDBJ databases">
        <authorList>
            <consortium name="AG Swart"/>
            <person name="Singh M."/>
            <person name="Singh A."/>
            <person name="Seah K."/>
            <person name="Emmerich C."/>
        </authorList>
    </citation>
    <scope>NUCLEOTIDE SEQUENCE</scope>
    <source>
        <strain evidence="1">ATCC30299</strain>
    </source>
</reference>
<dbReference type="Proteomes" id="UP001162131">
    <property type="component" value="Unassembled WGS sequence"/>
</dbReference>
<gene>
    <name evidence="1" type="ORF">BSTOLATCC_MIC1164</name>
</gene>
<dbReference type="EMBL" id="CAJZBQ010000002">
    <property type="protein sequence ID" value="CAG9310312.1"/>
    <property type="molecule type" value="Genomic_DNA"/>
</dbReference>
<protein>
    <submittedName>
        <fullName evidence="1">Uncharacterized protein</fullName>
    </submittedName>
</protein>